<keyword evidence="1" id="KW-0732">Signal</keyword>
<dbReference type="GO" id="GO:0017089">
    <property type="term" value="F:glycolipid transfer activity"/>
    <property type="evidence" value="ECO:0007669"/>
    <property type="project" value="TreeGrafter"/>
</dbReference>
<comment type="caution">
    <text evidence="3">The sequence shown here is derived from an EMBL/GenBank/DDBJ whole genome shotgun (WGS) entry which is preliminary data.</text>
</comment>
<dbReference type="GO" id="GO:0015920">
    <property type="term" value="P:lipopolysaccharide transport"/>
    <property type="evidence" value="ECO:0007669"/>
    <property type="project" value="TreeGrafter"/>
</dbReference>
<dbReference type="Gene3D" id="2.60.450.10">
    <property type="entry name" value="Lipopolysaccharide (LPS) transport protein A like domain"/>
    <property type="match status" value="1"/>
</dbReference>
<evidence type="ECO:0000313" key="4">
    <source>
        <dbReference type="Proteomes" id="UP000292583"/>
    </source>
</evidence>
<organism evidence="3 4">
    <name type="scientific">Campylobacter novaezeelandiae</name>
    <dbReference type="NCBI Taxonomy" id="2267891"/>
    <lineage>
        <taxon>Bacteria</taxon>
        <taxon>Pseudomonadati</taxon>
        <taxon>Campylobacterota</taxon>
        <taxon>Epsilonproteobacteria</taxon>
        <taxon>Campylobacterales</taxon>
        <taxon>Campylobacteraceae</taxon>
        <taxon>Campylobacter</taxon>
    </lineage>
</organism>
<dbReference type="GO" id="GO:0030288">
    <property type="term" value="C:outer membrane-bounded periplasmic space"/>
    <property type="evidence" value="ECO:0007669"/>
    <property type="project" value="TreeGrafter"/>
</dbReference>
<sequence length="144" mass="16844">MFMFHCCFAAQIEVKALSFYLDENAGKSILSGNVEVKKEKDILKSDKLIIYMDKNKKPIKYEAMQNAKFEIYLEDKIYKGSGDRFIYNVVKDTYEIDGNAIINEITTNKQIYGDKIVIDRKKNTYLVESKNKNPIRFVFDVEQK</sequence>
<dbReference type="EMBL" id="QPGR01000016">
    <property type="protein sequence ID" value="TBR79405.1"/>
    <property type="molecule type" value="Genomic_DNA"/>
</dbReference>
<dbReference type="Pfam" id="PF03968">
    <property type="entry name" value="LptD_N"/>
    <property type="match status" value="1"/>
</dbReference>
<dbReference type="InterPro" id="IPR005653">
    <property type="entry name" value="OstA-like_N"/>
</dbReference>
<keyword evidence="4" id="KW-1185">Reference proteome</keyword>
<dbReference type="Proteomes" id="UP000292583">
    <property type="component" value="Unassembled WGS sequence"/>
</dbReference>
<dbReference type="PANTHER" id="PTHR36504:SF1">
    <property type="entry name" value="LIPOPOLYSACCHARIDE EXPORT SYSTEM PROTEIN LPTA"/>
    <property type="match status" value="1"/>
</dbReference>
<dbReference type="AlphaFoldDB" id="A0A4Q9JTG5"/>
<feature type="domain" description="Organic solvent tolerance-like N-terminal" evidence="2">
    <location>
        <begin position="13"/>
        <end position="123"/>
    </location>
</feature>
<proteinExistence type="predicted"/>
<reference evidence="3 4" key="1">
    <citation type="submission" date="2018-07" db="EMBL/GenBank/DDBJ databases">
        <title>Campylobacter zealandensis sp. nov., isolated from birds and water in New Zealand.</title>
        <authorList>
            <person name="Wilkinson D.A."/>
            <person name="Biggs P.J."/>
            <person name="French N.P."/>
            <person name="Midwinter A.C."/>
        </authorList>
    </citation>
    <scope>NUCLEOTIDE SEQUENCE [LARGE SCALE GENOMIC DNA]</scope>
    <source>
        <strain evidence="3 4">B423b</strain>
    </source>
</reference>
<dbReference type="InterPro" id="IPR052037">
    <property type="entry name" value="LPS_export_LptA"/>
</dbReference>
<gene>
    <name evidence="3" type="ORF">DU473_07235</name>
</gene>
<evidence type="ECO:0000313" key="3">
    <source>
        <dbReference type="EMBL" id="TBR79405.1"/>
    </source>
</evidence>
<dbReference type="PANTHER" id="PTHR36504">
    <property type="entry name" value="LIPOPOLYSACCHARIDE EXPORT SYSTEM PROTEIN LPTA"/>
    <property type="match status" value="1"/>
</dbReference>
<protein>
    <submittedName>
        <fullName evidence="3">Organic solvent tolerance protein OstA</fullName>
    </submittedName>
</protein>
<evidence type="ECO:0000256" key="1">
    <source>
        <dbReference type="ARBA" id="ARBA00022729"/>
    </source>
</evidence>
<name>A0A4Q9JTG5_9BACT</name>
<dbReference type="OrthoDB" id="5373249at2"/>
<accession>A0A4Q9JTG5</accession>
<evidence type="ECO:0000259" key="2">
    <source>
        <dbReference type="Pfam" id="PF03968"/>
    </source>
</evidence>
<dbReference type="GO" id="GO:0009279">
    <property type="term" value="C:cell outer membrane"/>
    <property type="evidence" value="ECO:0007669"/>
    <property type="project" value="TreeGrafter"/>
</dbReference>